<organism evidence="2 3">
    <name type="scientific">Corynebacterium provencense</name>
    <dbReference type="NCBI Taxonomy" id="1737425"/>
    <lineage>
        <taxon>Bacteria</taxon>
        <taxon>Bacillati</taxon>
        <taxon>Actinomycetota</taxon>
        <taxon>Actinomycetes</taxon>
        <taxon>Mycobacteriales</taxon>
        <taxon>Corynebacteriaceae</taxon>
        <taxon>Corynebacterium</taxon>
    </lineage>
</organism>
<feature type="compositionally biased region" description="Low complexity" evidence="1">
    <location>
        <begin position="1"/>
        <end position="16"/>
    </location>
</feature>
<proteinExistence type="predicted"/>
<dbReference type="Gene3D" id="3.30.420.10">
    <property type="entry name" value="Ribonuclease H-like superfamily/Ribonuclease H"/>
    <property type="match status" value="1"/>
</dbReference>
<protein>
    <submittedName>
        <fullName evidence="2">Uncharacterized protein</fullName>
    </submittedName>
</protein>
<dbReference type="InterPro" id="IPR012337">
    <property type="entry name" value="RNaseH-like_sf"/>
</dbReference>
<dbReference type="Proteomes" id="UP000247696">
    <property type="component" value="Chromosome"/>
</dbReference>
<dbReference type="OrthoDB" id="7845843at2"/>
<feature type="region of interest" description="Disordered" evidence="1">
    <location>
        <begin position="1"/>
        <end position="32"/>
    </location>
</feature>
<evidence type="ECO:0000313" key="3">
    <source>
        <dbReference type="Proteomes" id="UP000247696"/>
    </source>
</evidence>
<name>A0A2Z3YTP1_9CORY</name>
<evidence type="ECO:0000313" key="2">
    <source>
        <dbReference type="EMBL" id="AWT25984.1"/>
    </source>
</evidence>
<keyword evidence="3" id="KW-1185">Reference proteome</keyword>
<evidence type="ECO:0000256" key="1">
    <source>
        <dbReference type="SAM" id="MobiDB-lite"/>
    </source>
</evidence>
<reference evidence="3" key="1">
    <citation type="submission" date="2017-11" db="EMBL/GenBank/DDBJ databases">
        <title>Otitis media/interna in a cat caused by the recently described species Corynebacterium provencense.</title>
        <authorList>
            <person name="Kittl S."/>
            <person name="Brodard I."/>
            <person name="Rychener L."/>
            <person name="Jores J."/>
            <person name="Roosje P."/>
            <person name="Gobeli Brawand S."/>
        </authorList>
    </citation>
    <scope>NUCLEOTIDE SEQUENCE [LARGE SCALE GENOMIC DNA]</scope>
    <source>
        <strain evidence="3">17KM38</strain>
    </source>
</reference>
<gene>
    <name evidence="2" type="ORF">Csp1_11840</name>
</gene>
<dbReference type="RefSeq" id="WP_110481312.1">
    <property type="nucleotide sequence ID" value="NZ_CP024988.1"/>
</dbReference>
<dbReference type="SUPFAM" id="SSF53098">
    <property type="entry name" value="Ribonuclease H-like"/>
    <property type="match status" value="1"/>
</dbReference>
<accession>A0A2Z3YTP1</accession>
<dbReference type="InterPro" id="IPR036397">
    <property type="entry name" value="RNaseH_sf"/>
</dbReference>
<dbReference type="EMBL" id="CP024988">
    <property type="protein sequence ID" value="AWT25984.1"/>
    <property type="molecule type" value="Genomic_DNA"/>
</dbReference>
<dbReference type="KEGG" id="cpre:Csp1_11840"/>
<dbReference type="AlphaFoldDB" id="A0A2Z3YTP1"/>
<sequence length="383" mass="42338">MTTALSPTRRLSSPSPAGMPRRRQCSPVTAQPFPVTQTSLPVDVTVRTLADFFRPGHATYLACASVHGTHSPVVAGTRPQVVQSLAQWISRRPELVRSPRPVQVRLHPNSSRNNWFPVDARYLETGFASAGLIVPGVLTSGEYDTTTLTALAGGVPDTVTLVGTSGRIPAPPKFRKVLAGRVRRTEAERHRHRFSIRARYTGKWWSDPRRPLLVSDYPDLDERPEHIDVYTDASCVPGSPWSAVGISCPDLGVVASTVLARPFIKDSAYIRVAETAGIAAGVMLFCDSARSVTVHSDSRPALRWWADTGKIPGCWSELRTFTAHEKDSHRNVDARWVKGHADCVGNLWADRAARLSLHSARWGEDERVRREKFGNLAAEFRQR</sequence>
<dbReference type="GO" id="GO:0003676">
    <property type="term" value="F:nucleic acid binding"/>
    <property type="evidence" value="ECO:0007669"/>
    <property type="project" value="InterPro"/>
</dbReference>